<feature type="compositionally biased region" description="Basic and acidic residues" evidence="1">
    <location>
        <begin position="49"/>
        <end position="76"/>
    </location>
</feature>
<protein>
    <submittedName>
        <fullName evidence="2">Uncharacterized protein</fullName>
    </submittedName>
</protein>
<dbReference type="Proteomes" id="UP000030108">
    <property type="component" value="Unassembled WGS sequence"/>
</dbReference>
<dbReference type="EMBL" id="JATN01000319">
    <property type="protein sequence ID" value="EUC60515.1"/>
    <property type="molecule type" value="Genomic_DNA"/>
</dbReference>
<feature type="region of interest" description="Disordered" evidence="1">
    <location>
        <begin position="184"/>
        <end position="238"/>
    </location>
</feature>
<name>X8J908_9AGAM</name>
<reference evidence="3" key="1">
    <citation type="journal article" date="2014" name="Genome Announc.">
        <title>Draft genome sequence of the plant-pathogenic soil fungus Rhizoctonia solani anastomosis group 3 strain Rhs1AP.</title>
        <authorList>
            <person name="Cubeta M.A."/>
            <person name="Thomas E."/>
            <person name="Dean R.A."/>
            <person name="Jabaji S."/>
            <person name="Neate S.M."/>
            <person name="Tavantzis S."/>
            <person name="Toda T."/>
            <person name="Vilgalys R."/>
            <person name="Bharathan N."/>
            <person name="Fedorova-Abrams N."/>
            <person name="Pakala S.B."/>
            <person name="Pakala S.M."/>
            <person name="Zafar N."/>
            <person name="Joardar V."/>
            <person name="Losada L."/>
            <person name="Nierman W.C."/>
        </authorList>
    </citation>
    <scope>NUCLEOTIDE SEQUENCE [LARGE SCALE GENOMIC DNA]</scope>
    <source>
        <strain evidence="3">AG-3</strain>
    </source>
</reference>
<evidence type="ECO:0000313" key="2">
    <source>
        <dbReference type="EMBL" id="EUC60515.1"/>
    </source>
</evidence>
<feature type="region of interest" description="Disordered" evidence="1">
    <location>
        <begin position="1"/>
        <end position="105"/>
    </location>
</feature>
<feature type="non-terminal residue" evidence="2">
    <location>
        <position position="424"/>
    </location>
</feature>
<proteinExistence type="predicted"/>
<sequence length="424" mass="47322">MPKIMMGRRKNARQSRRQQAEKAAKEAAAKEEKSRKAAAKAAKQQAARAAKDAAEVEKAAKEAKAREAKAAKEAAKGKGKAKDKRRRAGDSDTEIEAAGKSVEGADIKPIVMKSQTKKWTSEECTDAANYIASKWTNFKLKQTHVFKAVSKDILRGSKNETQVSNWWASQWKKFKACLRREVHTGGGDGDDLDKDANQEDDNDDEDSDSDIEILPDETQAQEPIAGGDRTGASSFTEAQLDAFQSGDIYKIVLKVAKNDPEAVKQEEFDSARTFSDSEAGIPGPSKTKSSSRSTDDSDLDDTLRQTLGMVGTAVSTMTESRKASAESAAKKEERKIKAAEEEGSYRKRQLDIEEEKRLDQQRYNEHQHEMLHRRLHLEEQESRDRRREAIGMLSHENEYVKAEGVRILRALAKEEEEPIPKDNP</sequence>
<feature type="compositionally biased region" description="Basic residues" evidence="1">
    <location>
        <begin position="77"/>
        <end position="87"/>
    </location>
</feature>
<feature type="compositionally biased region" description="Basic and acidic residues" evidence="1">
    <location>
        <begin position="260"/>
        <end position="270"/>
    </location>
</feature>
<feature type="region of interest" description="Disordered" evidence="1">
    <location>
        <begin position="260"/>
        <end position="346"/>
    </location>
</feature>
<dbReference type="OrthoDB" id="3270471at2759"/>
<evidence type="ECO:0000313" key="3">
    <source>
        <dbReference type="Proteomes" id="UP000030108"/>
    </source>
</evidence>
<organism evidence="2 3">
    <name type="scientific">Rhizoctonia solani AG-3 Rhs1AP</name>
    <dbReference type="NCBI Taxonomy" id="1086054"/>
    <lineage>
        <taxon>Eukaryota</taxon>
        <taxon>Fungi</taxon>
        <taxon>Dikarya</taxon>
        <taxon>Basidiomycota</taxon>
        <taxon>Agaricomycotina</taxon>
        <taxon>Agaricomycetes</taxon>
        <taxon>Cantharellales</taxon>
        <taxon>Ceratobasidiaceae</taxon>
        <taxon>Rhizoctonia</taxon>
    </lineage>
</organism>
<feature type="compositionally biased region" description="Basic and acidic residues" evidence="1">
    <location>
        <begin position="319"/>
        <end position="346"/>
    </location>
</feature>
<gene>
    <name evidence="2" type="ORF">RSOL_349630</name>
</gene>
<feature type="compositionally biased region" description="Low complexity" evidence="1">
    <location>
        <begin position="39"/>
        <end position="48"/>
    </location>
</feature>
<evidence type="ECO:0000256" key="1">
    <source>
        <dbReference type="SAM" id="MobiDB-lite"/>
    </source>
</evidence>
<comment type="caution">
    <text evidence="2">The sequence shown here is derived from an EMBL/GenBank/DDBJ whole genome shotgun (WGS) entry which is preliminary data.</text>
</comment>
<feature type="compositionally biased region" description="Basic residues" evidence="1">
    <location>
        <begin position="1"/>
        <end position="16"/>
    </location>
</feature>
<accession>X8J908</accession>
<feature type="compositionally biased region" description="Basic and acidic residues" evidence="1">
    <location>
        <begin position="18"/>
        <end position="35"/>
    </location>
</feature>
<feature type="compositionally biased region" description="Acidic residues" evidence="1">
    <location>
        <begin position="188"/>
        <end position="215"/>
    </location>
</feature>
<dbReference type="AlphaFoldDB" id="X8J908"/>